<reference evidence="1" key="1">
    <citation type="journal article" date="2014" name="PLoS ONE">
        <title>Low Structural Variation in the Host-Defense Peptide Repertoire of the Dwarf Clawed Frog Hymenochirus boettgeri (Pipidae).</title>
        <authorList>
            <person name="Matthijs S."/>
            <person name="Ye L."/>
            <person name="Stijlemans B."/>
            <person name="Cornelis P."/>
            <person name="Bossuyt F."/>
            <person name="Roelants K."/>
        </authorList>
    </citation>
    <scope>NUCLEOTIDE SEQUENCE</scope>
</reference>
<dbReference type="EMBL" id="KF878100">
    <property type="protein sequence ID" value="AHL26166.1"/>
    <property type="molecule type" value="mRNA"/>
</dbReference>
<accession>W8PRC4</accession>
<dbReference type="AlphaFoldDB" id="W8PRC4"/>
<sequence length="128" mass="13833">ATNEEEINHLTERYAEPLKIPGFVKDTLKKVAKGIFSAVAGAMTPSRREALSNAVTGGKDVAARLTPEKIAALAKLMKEHFNRKTLREAEAEPIKLSPETKDNLKKVLKGAIKGAIAVAKMVGRNAEN</sequence>
<feature type="non-terminal residue" evidence="1">
    <location>
        <position position="1"/>
    </location>
</feature>
<protein>
    <submittedName>
        <fullName evidence="1">Hymenochirin 15</fullName>
    </submittedName>
</protein>
<proteinExistence type="evidence at transcript level"/>
<evidence type="ECO:0000313" key="1">
    <source>
        <dbReference type="EMBL" id="AHL26166.1"/>
    </source>
</evidence>
<organism evidence="1">
    <name type="scientific">Hymenochirus boettgeri</name>
    <name type="common">Congo dwarf clawed frog</name>
    <dbReference type="NCBI Taxonomy" id="247094"/>
    <lineage>
        <taxon>Eukaryota</taxon>
        <taxon>Metazoa</taxon>
        <taxon>Chordata</taxon>
        <taxon>Craniata</taxon>
        <taxon>Vertebrata</taxon>
        <taxon>Euteleostomi</taxon>
        <taxon>Amphibia</taxon>
        <taxon>Batrachia</taxon>
        <taxon>Anura</taxon>
        <taxon>Pipoidea</taxon>
        <taxon>Pipidae</taxon>
        <taxon>Pipinae</taxon>
        <taxon>Hymenochirus</taxon>
    </lineage>
</organism>
<name>W8PRC4_9PIPI</name>